<dbReference type="GO" id="GO:0016740">
    <property type="term" value="F:transferase activity"/>
    <property type="evidence" value="ECO:0007669"/>
    <property type="project" value="UniProtKB-KW"/>
</dbReference>
<organism evidence="1 2">
    <name type="scientific">Pseudanabaena frigida</name>
    <dbReference type="NCBI Taxonomy" id="945775"/>
    <lineage>
        <taxon>Bacteria</taxon>
        <taxon>Bacillati</taxon>
        <taxon>Cyanobacteriota</taxon>
        <taxon>Cyanophyceae</taxon>
        <taxon>Pseudanabaenales</taxon>
        <taxon>Pseudanabaenaceae</taxon>
        <taxon>Pseudanabaena</taxon>
    </lineage>
</organism>
<dbReference type="AlphaFoldDB" id="A0A2W4W300"/>
<evidence type="ECO:0000313" key="1">
    <source>
        <dbReference type="EMBL" id="PZO38700.1"/>
    </source>
</evidence>
<comment type="caution">
    <text evidence="1">The sequence shown here is derived from an EMBL/GenBank/DDBJ whole genome shotgun (WGS) entry which is preliminary data.</text>
</comment>
<proteinExistence type="predicted"/>
<keyword evidence="1" id="KW-0808">Transferase</keyword>
<evidence type="ECO:0000313" key="2">
    <source>
        <dbReference type="Proteomes" id="UP000249467"/>
    </source>
</evidence>
<reference evidence="1 2" key="2">
    <citation type="submission" date="2018-06" db="EMBL/GenBank/DDBJ databases">
        <title>Metagenomic assembly of (sub)arctic Cyanobacteria and their associated microbiome from non-axenic cultures.</title>
        <authorList>
            <person name="Baurain D."/>
        </authorList>
    </citation>
    <scope>NUCLEOTIDE SEQUENCE [LARGE SCALE GENOMIC DNA]</scope>
    <source>
        <strain evidence="1">ULC066bin1</strain>
    </source>
</reference>
<dbReference type="InterPro" id="IPR029044">
    <property type="entry name" value="Nucleotide-diphossugar_trans"/>
</dbReference>
<reference evidence="1 2" key="1">
    <citation type="submission" date="2018-04" db="EMBL/GenBank/DDBJ databases">
        <authorList>
            <person name="Go L.Y."/>
            <person name="Mitchell J.A."/>
        </authorList>
    </citation>
    <scope>NUCLEOTIDE SEQUENCE [LARGE SCALE GENOMIC DNA]</scope>
    <source>
        <strain evidence="1">ULC066bin1</strain>
    </source>
</reference>
<dbReference type="Proteomes" id="UP000249467">
    <property type="component" value="Unassembled WGS sequence"/>
</dbReference>
<gene>
    <name evidence="1" type="ORF">DCF19_15980</name>
</gene>
<dbReference type="EMBL" id="QBML01000022">
    <property type="protein sequence ID" value="PZO38700.1"/>
    <property type="molecule type" value="Genomic_DNA"/>
</dbReference>
<dbReference type="Gene3D" id="3.90.550.10">
    <property type="entry name" value="Spore Coat Polysaccharide Biosynthesis Protein SpsA, Chain A"/>
    <property type="match status" value="1"/>
</dbReference>
<sequence>MNLAPIAFFAYKRPEHTRRSLESLAKNHVAELSELFVFCDGIKKSEDKEAIQQVREVVKSQKWCGQVHIIEREQNIGLAKSIINGVTELCNKYGKVIVLEDDLVLSSTFLEYMNKALDFYETESKVIQISGHMFPVKLISANDTVFLPFTTSWGWATWERAWQHFDPEMSGYKLLSNNRKLKYKFNLNNSYPYFKMLESQINGDIDSWAIRWYLSTFIINGLTLYPIRTLVENIGFDGSGTHCGTSLPLSIEINQEKILSMPTNIKVDYEVMNVIFKYLRQLNKPLSWLQRIKKILMKLLN</sequence>
<protein>
    <submittedName>
        <fullName evidence="1">Sugar transferase</fullName>
    </submittedName>
</protein>
<name>A0A2W4W300_9CYAN</name>
<accession>A0A2W4W300</accession>
<dbReference type="SUPFAM" id="SSF53448">
    <property type="entry name" value="Nucleotide-diphospho-sugar transferases"/>
    <property type="match status" value="1"/>
</dbReference>